<dbReference type="Proteomes" id="UP001501153">
    <property type="component" value="Unassembled WGS sequence"/>
</dbReference>
<sequence length="322" mass="35848">MLRLTCHITLGAYELNFVNEVTIESSWKDLTDTCTVRLPRKVLVNGRQLLPDVVKVGDRVVVRYGYDGQLRTEFSGYVVGVKTGPPVEIQCEDDMYLLKRKPMTKSWRSVTLQALLEYVRAQHGLSFPIQVLGATNLGKFTIDQATGAQVFDALRKDYGIRCFFREGMLVAGDPYKARATAPKHRVVMQGNVVSHDLQYVRAQDVRIKVRAISHIEGAKKGRKRIVKEFGDILDGELRTLNFVGVPESELVARGKAELARLRFDGYRGTVTTFGIPLVEHGDVVTIIDGSYPERDGDFAVDKVSKSFGTGGSRRTITLGPKA</sequence>
<dbReference type="SUPFAM" id="SSF69279">
    <property type="entry name" value="Phage tail proteins"/>
    <property type="match status" value="1"/>
</dbReference>
<organism evidence="1 2">
    <name type="scientific">Hymenobacter saemangeumensis</name>
    <dbReference type="NCBI Taxonomy" id="1084522"/>
    <lineage>
        <taxon>Bacteria</taxon>
        <taxon>Pseudomonadati</taxon>
        <taxon>Bacteroidota</taxon>
        <taxon>Cytophagia</taxon>
        <taxon>Cytophagales</taxon>
        <taxon>Hymenobacteraceae</taxon>
        <taxon>Hymenobacter</taxon>
    </lineage>
</organism>
<evidence type="ECO:0008006" key="3">
    <source>
        <dbReference type="Google" id="ProtNLM"/>
    </source>
</evidence>
<keyword evidence="2" id="KW-1185">Reference proteome</keyword>
<reference evidence="2" key="1">
    <citation type="journal article" date="2019" name="Int. J. Syst. Evol. Microbiol.">
        <title>The Global Catalogue of Microorganisms (GCM) 10K type strain sequencing project: providing services to taxonomists for standard genome sequencing and annotation.</title>
        <authorList>
            <consortium name="The Broad Institute Genomics Platform"/>
            <consortium name="The Broad Institute Genome Sequencing Center for Infectious Disease"/>
            <person name="Wu L."/>
            <person name="Ma J."/>
        </authorList>
    </citation>
    <scope>NUCLEOTIDE SEQUENCE [LARGE SCALE GENOMIC DNA]</scope>
    <source>
        <strain evidence="2">JCM 17923</strain>
    </source>
</reference>
<evidence type="ECO:0000313" key="1">
    <source>
        <dbReference type="EMBL" id="GAA4349788.1"/>
    </source>
</evidence>
<dbReference type="RefSeq" id="WP_345233828.1">
    <property type="nucleotide sequence ID" value="NZ_BAABGZ010000010.1"/>
</dbReference>
<accession>A0ABP8I2M2</accession>
<name>A0ABP8I2M2_9BACT</name>
<proteinExistence type="predicted"/>
<dbReference type="EMBL" id="BAABGZ010000010">
    <property type="protein sequence ID" value="GAA4349788.1"/>
    <property type="molecule type" value="Genomic_DNA"/>
</dbReference>
<evidence type="ECO:0000313" key="2">
    <source>
        <dbReference type="Proteomes" id="UP001501153"/>
    </source>
</evidence>
<comment type="caution">
    <text evidence="1">The sequence shown here is derived from an EMBL/GenBank/DDBJ whole genome shotgun (WGS) entry which is preliminary data.</text>
</comment>
<gene>
    <name evidence="1" type="ORF">GCM10023185_06800</name>
</gene>
<protein>
    <recommendedName>
        <fullName evidence="3">Phage late control D family protein</fullName>
    </recommendedName>
</protein>